<keyword evidence="2" id="KW-1185">Reference proteome</keyword>
<evidence type="ECO:0000313" key="2">
    <source>
        <dbReference type="Proteomes" id="UP001549320"/>
    </source>
</evidence>
<dbReference type="Proteomes" id="UP001549320">
    <property type="component" value="Unassembled WGS sequence"/>
</dbReference>
<gene>
    <name evidence="1" type="ORF">ABIE13_001710</name>
</gene>
<accession>A0ABV2Q6D6</accession>
<reference evidence="1 2" key="1">
    <citation type="submission" date="2024-06" db="EMBL/GenBank/DDBJ databases">
        <title>Sorghum-associated microbial communities from plants grown in Nebraska, USA.</title>
        <authorList>
            <person name="Schachtman D."/>
        </authorList>
    </citation>
    <scope>NUCLEOTIDE SEQUENCE [LARGE SCALE GENOMIC DNA]</scope>
    <source>
        <strain evidence="1 2">2709</strain>
    </source>
</reference>
<comment type="caution">
    <text evidence="1">The sequence shown here is derived from an EMBL/GenBank/DDBJ whole genome shotgun (WGS) entry which is preliminary data.</text>
</comment>
<name>A0ABV2Q6D6_9BURK</name>
<sequence>MPGFGEISTIYSGCRSTSPAKTADKKIEMSRSCEGLKRDSNWMAELDQGLIFQSSPASPQVSAPSDVFACELVRSNIGESFKLVEKLTPHAKSIRNWFHSFAGTLSLLGSRAFNKEEFRQDSNRYEKLLKSELMRGQLQATYRSGDADRLDRSRSPLVREGYSRAVRTGLWMAAADMRTEQLRDALKEKAQQLDDFLVFPVSRAVEYKGMTLTRLSGVDNLHLSGLHSVYIESLRVQLILKTSVTLDEMDGHLGRQGLRASPSECAEICAQSLVRKISEGDILGALKSLNNAFHGESATAVQRGLFETHLAPNTLMVLEESDPLVGSSLEQLKWLRQAYENCLNAGTEGLPFFLVQNIQVISHLMGDIEEFAKPSLPATICGDLTDTLEDAAHLIFKAGIMAGAQSQPQAWSLLMEHFYQAMQDIHRVILFQQDWAGRGPGLRSSVESLLLSAPAGGTAGLSMDDAQALSKLLTVERAPHALAMLEQIYASLPGQNSVAYLAGGYYETPGLFKDPVCFDWVTDPGLIEKDFVVLEPHPNNAAQFSVHAHDPVALIHHLFPRELKSGFDGPRQCTVVMDVTLSHLGESQIRETLLAAKPHIESGRLNLIFLQSGTKFVQNGMDLVNIGYAAIFNQQPYWADFQASMVDKRMYVPKGDEGYIARMLSGKNLQYSLAYLEKVRRNTALLRTLLEAEIAWGHGRKNAYEICVNTDEKTVYVSFRLTDAYLAKTLRKTEAEVSSQERAALNAELYEAKFLPVFEDLSAVDRSSFGFNITNFGECGETVRITLGIEEPSLLKEYAKRIIHAGATIYSGLEEI</sequence>
<dbReference type="EMBL" id="JBEPSH010000003">
    <property type="protein sequence ID" value="MET4576601.1"/>
    <property type="molecule type" value="Genomic_DNA"/>
</dbReference>
<organism evidence="1 2">
    <name type="scientific">Ottowia thiooxydans</name>
    <dbReference type="NCBI Taxonomy" id="219182"/>
    <lineage>
        <taxon>Bacteria</taxon>
        <taxon>Pseudomonadati</taxon>
        <taxon>Pseudomonadota</taxon>
        <taxon>Betaproteobacteria</taxon>
        <taxon>Burkholderiales</taxon>
        <taxon>Comamonadaceae</taxon>
        <taxon>Ottowia</taxon>
    </lineage>
</organism>
<evidence type="ECO:0000313" key="1">
    <source>
        <dbReference type="EMBL" id="MET4576601.1"/>
    </source>
</evidence>
<protein>
    <submittedName>
        <fullName evidence="1">Uncharacterized protein</fullName>
    </submittedName>
</protein>
<proteinExistence type="predicted"/>